<comment type="caution">
    <text evidence="8">The sequence shown here is derived from an EMBL/GenBank/DDBJ whole genome shotgun (WGS) entry which is preliminary data.</text>
</comment>
<feature type="compositionally biased region" description="Polar residues" evidence="5">
    <location>
        <begin position="47"/>
        <end position="56"/>
    </location>
</feature>
<dbReference type="Pfam" id="PF01497">
    <property type="entry name" value="Peripla_BP_2"/>
    <property type="match status" value="1"/>
</dbReference>
<feature type="compositionally biased region" description="Low complexity" evidence="5">
    <location>
        <begin position="33"/>
        <end position="46"/>
    </location>
</feature>
<reference evidence="9" key="1">
    <citation type="journal article" date="2019" name="Int. J. Syst. Evol. Microbiol.">
        <title>The Global Catalogue of Microorganisms (GCM) 10K type strain sequencing project: providing services to taxonomists for standard genome sequencing and annotation.</title>
        <authorList>
            <consortium name="The Broad Institute Genomics Platform"/>
            <consortium name="The Broad Institute Genome Sequencing Center for Infectious Disease"/>
            <person name="Wu L."/>
            <person name="Ma J."/>
        </authorList>
    </citation>
    <scope>NUCLEOTIDE SEQUENCE [LARGE SCALE GENOMIC DNA]</scope>
    <source>
        <strain evidence="9">JCM 17458</strain>
    </source>
</reference>
<proteinExistence type="inferred from homology"/>
<evidence type="ECO:0000256" key="3">
    <source>
        <dbReference type="ARBA" id="ARBA00022448"/>
    </source>
</evidence>
<gene>
    <name evidence="8" type="ORF">GCM10022261_18120</name>
</gene>
<dbReference type="Proteomes" id="UP001501586">
    <property type="component" value="Unassembled WGS sequence"/>
</dbReference>
<dbReference type="Gene3D" id="3.40.50.1980">
    <property type="entry name" value="Nitrogenase molybdenum iron protein domain"/>
    <property type="match status" value="2"/>
</dbReference>
<sequence length="335" mass="36207">MLAKNRRLPAAIAASAALILGLSACGNSEAESASAAAEETGGETSTVQIEDNNGTQDVVVPPQSVVATDNRLFETLDTWGVELKAAPKQLVPEGISYRDDEEVIDLGSHREPDLEAVVAAEPDLIINGQRFSQYHEDFTKLAPEATVLALDPRDGEAFDEELKRQTEALGTIFDREDDAQQLVEDFDASIERVKGAYDAEDTVMSVITSGGEINYSAPGEGRTLGPVYEVLGLTPALETEDSSANHQGDDISVEAIAESNPDWILVLDRDAGVSANSEEEYTPANELLADSEALQNVQAVQDENIVYMPQDTYVNESIQTYTEFFNTVADAMEKD</sequence>
<name>A0ABP8EK40_9MICO</name>
<feature type="region of interest" description="Disordered" evidence="5">
    <location>
        <begin position="33"/>
        <end position="56"/>
    </location>
</feature>
<dbReference type="PROSITE" id="PS50983">
    <property type="entry name" value="FE_B12_PBP"/>
    <property type="match status" value="1"/>
</dbReference>
<evidence type="ECO:0000256" key="5">
    <source>
        <dbReference type="SAM" id="MobiDB-lite"/>
    </source>
</evidence>
<evidence type="ECO:0000313" key="9">
    <source>
        <dbReference type="Proteomes" id="UP001501586"/>
    </source>
</evidence>
<dbReference type="PANTHER" id="PTHR30532">
    <property type="entry name" value="IRON III DICITRATE-BINDING PERIPLASMIC PROTEIN"/>
    <property type="match status" value="1"/>
</dbReference>
<evidence type="ECO:0000259" key="7">
    <source>
        <dbReference type="PROSITE" id="PS50983"/>
    </source>
</evidence>
<keyword evidence="4 6" id="KW-0732">Signal</keyword>
<comment type="similarity">
    <text evidence="2">Belongs to the bacterial solute-binding protein 8 family.</text>
</comment>
<dbReference type="PROSITE" id="PS51257">
    <property type="entry name" value="PROKAR_LIPOPROTEIN"/>
    <property type="match status" value="1"/>
</dbReference>
<evidence type="ECO:0000256" key="2">
    <source>
        <dbReference type="ARBA" id="ARBA00008814"/>
    </source>
</evidence>
<dbReference type="EMBL" id="BAABAZ010000006">
    <property type="protein sequence ID" value="GAA4284281.1"/>
    <property type="molecule type" value="Genomic_DNA"/>
</dbReference>
<feature type="chain" id="PRO_5047240959" evidence="6">
    <location>
        <begin position="31"/>
        <end position="335"/>
    </location>
</feature>
<dbReference type="RefSeq" id="WP_236866057.1">
    <property type="nucleotide sequence ID" value="NZ_BAABAZ010000006.1"/>
</dbReference>
<accession>A0ABP8EK40</accession>
<evidence type="ECO:0000313" key="8">
    <source>
        <dbReference type="EMBL" id="GAA4284281.1"/>
    </source>
</evidence>
<evidence type="ECO:0000256" key="4">
    <source>
        <dbReference type="ARBA" id="ARBA00022729"/>
    </source>
</evidence>
<dbReference type="PANTHER" id="PTHR30532:SF28">
    <property type="entry name" value="PETROBACTIN-BINDING PROTEIN YCLQ"/>
    <property type="match status" value="1"/>
</dbReference>
<organism evidence="8 9">
    <name type="scientific">Brevibacterium daeguense</name>
    <dbReference type="NCBI Taxonomy" id="909936"/>
    <lineage>
        <taxon>Bacteria</taxon>
        <taxon>Bacillati</taxon>
        <taxon>Actinomycetota</taxon>
        <taxon>Actinomycetes</taxon>
        <taxon>Micrococcales</taxon>
        <taxon>Brevibacteriaceae</taxon>
        <taxon>Brevibacterium</taxon>
    </lineage>
</organism>
<feature type="domain" description="Fe/B12 periplasmic-binding" evidence="7">
    <location>
        <begin position="64"/>
        <end position="335"/>
    </location>
</feature>
<feature type="signal peptide" evidence="6">
    <location>
        <begin position="1"/>
        <end position="30"/>
    </location>
</feature>
<dbReference type="InterPro" id="IPR051313">
    <property type="entry name" value="Bact_iron-sidero_bind"/>
</dbReference>
<comment type="subcellular location">
    <subcellularLocation>
        <location evidence="1">Cell envelope</location>
    </subcellularLocation>
</comment>
<evidence type="ECO:0000256" key="6">
    <source>
        <dbReference type="SAM" id="SignalP"/>
    </source>
</evidence>
<dbReference type="SUPFAM" id="SSF53807">
    <property type="entry name" value="Helical backbone' metal receptor"/>
    <property type="match status" value="1"/>
</dbReference>
<keyword evidence="9" id="KW-1185">Reference proteome</keyword>
<evidence type="ECO:0000256" key="1">
    <source>
        <dbReference type="ARBA" id="ARBA00004196"/>
    </source>
</evidence>
<dbReference type="InterPro" id="IPR002491">
    <property type="entry name" value="ABC_transptr_periplasmic_BD"/>
</dbReference>
<protein>
    <submittedName>
        <fullName evidence="8">ABC transporter substrate-binding protein</fullName>
    </submittedName>
</protein>
<keyword evidence="3" id="KW-0813">Transport</keyword>